<feature type="compositionally biased region" description="Polar residues" evidence="1">
    <location>
        <begin position="31"/>
        <end position="44"/>
    </location>
</feature>
<feature type="region of interest" description="Disordered" evidence="1">
    <location>
        <begin position="1"/>
        <end position="59"/>
    </location>
</feature>
<organism evidence="2 3">
    <name type="scientific">Carnegiea gigantea</name>
    <dbReference type="NCBI Taxonomy" id="171969"/>
    <lineage>
        <taxon>Eukaryota</taxon>
        <taxon>Viridiplantae</taxon>
        <taxon>Streptophyta</taxon>
        <taxon>Embryophyta</taxon>
        <taxon>Tracheophyta</taxon>
        <taxon>Spermatophyta</taxon>
        <taxon>Magnoliopsida</taxon>
        <taxon>eudicotyledons</taxon>
        <taxon>Gunneridae</taxon>
        <taxon>Pentapetalae</taxon>
        <taxon>Caryophyllales</taxon>
        <taxon>Cactineae</taxon>
        <taxon>Cactaceae</taxon>
        <taxon>Cactoideae</taxon>
        <taxon>Echinocereeae</taxon>
        <taxon>Carnegiea</taxon>
    </lineage>
</organism>
<dbReference type="Proteomes" id="UP001153076">
    <property type="component" value="Unassembled WGS sequence"/>
</dbReference>
<dbReference type="EMBL" id="JAKOGI010003592">
    <property type="protein sequence ID" value="KAJ8420301.1"/>
    <property type="molecule type" value="Genomic_DNA"/>
</dbReference>
<evidence type="ECO:0000313" key="2">
    <source>
        <dbReference type="EMBL" id="KAJ8420301.1"/>
    </source>
</evidence>
<gene>
    <name evidence="2" type="ORF">Cgig2_009378</name>
</gene>
<reference evidence="2" key="1">
    <citation type="submission" date="2022-04" db="EMBL/GenBank/DDBJ databases">
        <title>Carnegiea gigantea Genome sequencing and assembly v2.</title>
        <authorList>
            <person name="Copetti D."/>
            <person name="Sanderson M.J."/>
            <person name="Burquez A."/>
            <person name="Wojciechowski M.F."/>
        </authorList>
    </citation>
    <scope>NUCLEOTIDE SEQUENCE</scope>
    <source>
        <strain evidence="2">SGP5-SGP5p</strain>
        <tissue evidence="2">Aerial part</tissue>
    </source>
</reference>
<accession>A0A9Q1GJG5</accession>
<comment type="caution">
    <text evidence="2">The sequence shown here is derived from an EMBL/GenBank/DDBJ whole genome shotgun (WGS) entry which is preliminary data.</text>
</comment>
<name>A0A9Q1GJG5_9CARY</name>
<feature type="compositionally biased region" description="Basic residues" evidence="1">
    <location>
        <begin position="14"/>
        <end position="24"/>
    </location>
</feature>
<evidence type="ECO:0000256" key="1">
    <source>
        <dbReference type="SAM" id="MobiDB-lite"/>
    </source>
</evidence>
<protein>
    <submittedName>
        <fullName evidence="2">Uncharacterized protein</fullName>
    </submittedName>
</protein>
<evidence type="ECO:0000313" key="3">
    <source>
        <dbReference type="Proteomes" id="UP001153076"/>
    </source>
</evidence>
<keyword evidence="3" id="KW-1185">Reference proteome</keyword>
<dbReference type="AlphaFoldDB" id="A0A9Q1GJG5"/>
<sequence>MPPPSPQGEWKVVSGRHTKPKVNHGKGPARSIQSFKTGSLSKQSRLPFGPKPKITDKGKSILDPESYLPCHTSTSTVHVTNAFSALNDAQGDAPVNDPLAASNAYVTPSTDQCYAFTPSLGHLSLMHNRPLAKQIVNDPPAWCAHYRVSQMLCNGHWNTELLNRCLPPSISPLAKQILNDPPAWCAHYRSWNTELLNRCLPPSISNQIQQEIPSVDLSGDDDLQWCANKSRKFTIASAYSGPDQFFKVEQKIPSWKPPAKPAFKLSIEVYHHADRTYAIGAAIVRNAEFQWFLGITRRIVSPCALEILLLTLKAALIQVWSYQLDHLEIDLDKPLIQELQPGPTECRSYLKTVISDIRDLLDR</sequence>
<proteinExistence type="predicted"/>